<evidence type="ECO:0000313" key="12">
    <source>
        <dbReference type="EMBL" id="EHK82360.1"/>
    </source>
</evidence>
<feature type="compositionally biased region" description="Basic residues" evidence="10">
    <location>
        <begin position="339"/>
        <end position="399"/>
    </location>
</feature>
<comment type="subcellular location">
    <subcellularLocation>
        <location evidence="1">Cell membrane</location>
        <topology evidence="1">Multi-pass membrane protein</topology>
    </subcellularLocation>
</comment>
<keyword evidence="6" id="KW-0769">Symport</keyword>
<accession>H0JU41</accession>
<reference evidence="12 13" key="1">
    <citation type="submission" date="2011-12" db="EMBL/GenBank/DDBJ databases">
        <authorList>
            <person name="Kriszt B."/>
            <person name="Tancsics A."/>
            <person name="Cserhati M."/>
            <person name="Toth A."/>
            <person name="Nagy I."/>
            <person name="Horvath B."/>
            <person name="Tamura T."/>
            <person name="Kukolya J."/>
            <person name="Szoboszlay S."/>
        </authorList>
    </citation>
    <scope>NUCLEOTIDE SEQUENCE [LARGE SCALE GENOMIC DNA]</scope>
    <source>
        <strain evidence="12 13">AK37</strain>
    </source>
</reference>
<dbReference type="InterPro" id="IPR001734">
    <property type="entry name" value="Na/solute_symporter"/>
</dbReference>
<dbReference type="GO" id="GO:0006847">
    <property type="term" value="P:plasma membrane acetate transport"/>
    <property type="evidence" value="ECO:0007669"/>
    <property type="project" value="TreeGrafter"/>
</dbReference>
<dbReference type="GO" id="GO:0015123">
    <property type="term" value="F:acetate transmembrane transporter activity"/>
    <property type="evidence" value="ECO:0007669"/>
    <property type="project" value="TreeGrafter"/>
</dbReference>
<proteinExistence type="inferred from homology"/>
<feature type="transmembrane region" description="Helical" evidence="11">
    <location>
        <begin position="125"/>
        <end position="144"/>
    </location>
</feature>
<dbReference type="GO" id="GO:0015293">
    <property type="term" value="F:symporter activity"/>
    <property type="evidence" value="ECO:0007669"/>
    <property type="project" value="UniProtKB-KW"/>
</dbReference>
<keyword evidence="5 11" id="KW-0812">Transmembrane</keyword>
<evidence type="ECO:0000256" key="11">
    <source>
        <dbReference type="SAM" id="Phobius"/>
    </source>
</evidence>
<evidence type="ECO:0000256" key="4">
    <source>
        <dbReference type="ARBA" id="ARBA00022475"/>
    </source>
</evidence>
<evidence type="ECO:0000256" key="9">
    <source>
        <dbReference type="RuleBase" id="RU362091"/>
    </source>
</evidence>
<feature type="transmembrane region" description="Helical" evidence="11">
    <location>
        <begin position="97"/>
        <end position="119"/>
    </location>
</feature>
<dbReference type="Proteomes" id="UP000005064">
    <property type="component" value="Unassembled WGS sequence"/>
</dbReference>
<dbReference type="PANTHER" id="PTHR48086:SF6">
    <property type="entry name" value="CATION_ACETATE SYMPORTER ACTP"/>
    <property type="match status" value="1"/>
</dbReference>
<comment type="caution">
    <text evidence="12">The sequence shown here is derived from an EMBL/GenBank/DDBJ whole genome shotgun (WGS) entry which is preliminary data.</text>
</comment>
<feature type="compositionally biased region" description="Basic and acidic residues" evidence="10">
    <location>
        <begin position="547"/>
        <end position="575"/>
    </location>
</feature>
<feature type="compositionally biased region" description="Basic residues" evidence="10">
    <location>
        <begin position="291"/>
        <end position="314"/>
    </location>
</feature>
<dbReference type="InterPro" id="IPR038377">
    <property type="entry name" value="Na/Glc_symporter_sf"/>
</dbReference>
<protein>
    <submittedName>
        <fullName evidence="12">SSF family Na(+)/solute symporter</fullName>
    </submittedName>
</protein>
<dbReference type="InterPro" id="IPR050277">
    <property type="entry name" value="Sodium:Solute_Symporter"/>
</dbReference>
<dbReference type="GO" id="GO:0005886">
    <property type="term" value="C:plasma membrane"/>
    <property type="evidence" value="ECO:0007669"/>
    <property type="project" value="UniProtKB-SubCell"/>
</dbReference>
<keyword evidence="8 11" id="KW-0472">Membrane</keyword>
<dbReference type="PROSITE" id="PS50283">
    <property type="entry name" value="NA_SOLUT_SYMP_3"/>
    <property type="match status" value="1"/>
</dbReference>
<evidence type="ECO:0000256" key="5">
    <source>
        <dbReference type="ARBA" id="ARBA00022692"/>
    </source>
</evidence>
<feature type="region of interest" description="Disordered" evidence="10">
    <location>
        <begin position="497"/>
        <end position="583"/>
    </location>
</feature>
<feature type="transmembrane region" description="Helical" evidence="11">
    <location>
        <begin position="201"/>
        <end position="220"/>
    </location>
</feature>
<dbReference type="EMBL" id="AHBW01000047">
    <property type="protein sequence ID" value="EHK82360.1"/>
    <property type="molecule type" value="Genomic_DNA"/>
</dbReference>
<evidence type="ECO:0000256" key="10">
    <source>
        <dbReference type="SAM" id="MobiDB-lite"/>
    </source>
</evidence>
<name>H0JU41_9NOCA</name>
<evidence type="ECO:0000256" key="8">
    <source>
        <dbReference type="ARBA" id="ARBA00023136"/>
    </source>
</evidence>
<evidence type="ECO:0000256" key="7">
    <source>
        <dbReference type="ARBA" id="ARBA00022989"/>
    </source>
</evidence>
<feature type="compositionally biased region" description="Basic and acidic residues" evidence="10">
    <location>
        <begin position="272"/>
        <end position="289"/>
    </location>
</feature>
<feature type="region of interest" description="Disordered" evidence="10">
    <location>
        <begin position="243"/>
        <end position="447"/>
    </location>
</feature>
<keyword evidence="3" id="KW-0813">Transport</keyword>
<dbReference type="AlphaFoldDB" id="H0JU41"/>
<keyword evidence="4" id="KW-1003">Cell membrane</keyword>
<gene>
    <name evidence="12" type="ORF">AK37_15868</name>
</gene>
<dbReference type="PANTHER" id="PTHR48086">
    <property type="entry name" value="SODIUM/PROLINE SYMPORTER-RELATED"/>
    <property type="match status" value="1"/>
</dbReference>
<dbReference type="Pfam" id="PF00474">
    <property type="entry name" value="SSF"/>
    <property type="match status" value="1"/>
</dbReference>
<evidence type="ECO:0000256" key="2">
    <source>
        <dbReference type="ARBA" id="ARBA00006434"/>
    </source>
</evidence>
<comment type="similarity">
    <text evidence="2 9">Belongs to the sodium:solute symporter (SSF) (TC 2.A.21) family.</text>
</comment>
<sequence>MGGVLPVRRNLGAGLGVLPSLPHLHRPRRRRRRGGRRTEPSRIRGGRIMTGDADYLAIAICSAVISLTLWVTFAASRRAKSADGFFAAGRSISSWQNGFAIAGEFISAGSFLGTTGLIFSKGVDGTVILFTSVISFLPVLFLLAEKMRNLGKYTLADVLVFRTDSRNVRVAVALSTIATGTFVLLAQLVAAGVLLESVSGIPFWLSVVVAGSLMGIYVFVGGHARHHLGAGHQVDDPVGARDHRVLRHPGAVRVRIPEGPRRRNRQRRRGRRDPVPRPDLRPDQRDQPRLLRARVRPGHRRNGAHPHPVLHRPRGHDGTSLARLDRRAVQPVLSDRHRDGLRRRGRARTERHRSRRARRQPCGTRPRHRTRWRSRHGRWVHRARTRRRGRLRVHRRSGRRCRDLRGRHLRPRRVAGGHAEGTDRESRRGRAGPGGPGPGPHRPVRGRVLQRPRHRPGHAHRRRHQHHLLHGYGVHGGRQCASARSRAEPELAALQRHRRGLGCAHRSRLDGREPDVHRGPVDGQRPRSPDHPAPGDRHHAARHCRVRDRIDRRREASGTRPPRGREVRGDAGARGDRHRRGGRRHALIRQRYFGFATFSRFAANPLITSATCGSSR</sequence>
<dbReference type="Gene3D" id="1.20.1730.10">
    <property type="entry name" value="Sodium/glucose cotransporter"/>
    <property type="match status" value="1"/>
</dbReference>
<feature type="compositionally biased region" description="Basic and acidic residues" evidence="10">
    <location>
        <begin position="323"/>
        <end position="338"/>
    </location>
</feature>
<evidence type="ECO:0000313" key="13">
    <source>
        <dbReference type="Proteomes" id="UP000005064"/>
    </source>
</evidence>
<feature type="transmembrane region" description="Helical" evidence="11">
    <location>
        <begin position="55"/>
        <end position="76"/>
    </location>
</feature>
<organism evidence="12 13">
    <name type="scientific">Rhodococcus pyridinivorans AK37</name>
    <dbReference type="NCBI Taxonomy" id="1114960"/>
    <lineage>
        <taxon>Bacteria</taxon>
        <taxon>Bacillati</taxon>
        <taxon>Actinomycetota</taxon>
        <taxon>Actinomycetes</taxon>
        <taxon>Mycobacteriales</taxon>
        <taxon>Nocardiaceae</taxon>
        <taxon>Rhodococcus</taxon>
    </lineage>
</organism>
<feature type="compositionally biased region" description="Basic residues" evidence="10">
    <location>
        <begin position="262"/>
        <end position="271"/>
    </location>
</feature>
<evidence type="ECO:0000256" key="3">
    <source>
        <dbReference type="ARBA" id="ARBA00022448"/>
    </source>
</evidence>
<evidence type="ECO:0000256" key="6">
    <source>
        <dbReference type="ARBA" id="ARBA00022847"/>
    </source>
</evidence>
<feature type="transmembrane region" description="Helical" evidence="11">
    <location>
        <begin position="170"/>
        <end position="195"/>
    </location>
</feature>
<feature type="compositionally biased region" description="Basic and acidic residues" evidence="10">
    <location>
        <begin position="507"/>
        <end position="538"/>
    </location>
</feature>
<keyword evidence="7 11" id="KW-1133">Transmembrane helix</keyword>
<evidence type="ECO:0000256" key="1">
    <source>
        <dbReference type="ARBA" id="ARBA00004651"/>
    </source>
</evidence>